<reference evidence="3" key="1">
    <citation type="submission" date="2024-04" db="EMBL/GenBank/DDBJ databases">
        <title>Salinicola lusitanus LLJ914,a marine bacterium isolated from the Okinawa Trough.</title>
        <authorList>
            <person name="Li J."/>
        </authorList>
    </citation>
    <scope>NUCLEOTIDE SEQUENCE [LARGE SCALE GENOMIC DNA]</scope>
</reference>
<evidence type="ECO:0000313" key="3">
    <source>
        <dbReference type="Proteomes" id="UP001460270"/>
    </source>
</evidence>
<evidence type="ECO:0000313" key="2">
    <source>
        <dbReference type="EMBL" id="KAK7925810.1"/>
    </source>
</evidence>
<keyword evidence="3" id="KW-1185">Reference proteome</keyword>
<sequence length="170" mass="18709">MTDLYTKPQQCHFKHTYALASPRSVSSSTPLLQSLLELQSACHGGARAQGEPGHDRGRKRPAVYLARPGTADQIPRQKYGGLFSSVQDAFDGKSIDFDALSVGQSTPRSVRRESGQKARSPVSDGWSSPGLEKRAERSLERALESSIETRSIATRSRRDKELLQNLGKQK</sequence>
<feature type="region of interest" description="Disordered" evidence="1">
    <location>
        <begin position="103"/>
        <end position="134"/>
    </location>
</feature>
<name>A0AAW0PIJ5_9GOBI</name>
<dbReference type="Proteomes" id="UP001460270">
    <property type="component" value="Unassembled WGS sequence"/>
</dbReference>
<dbReference type="EMBL" id="JBBPFD010000005">
    <property type="protein sequence ID" value="KAK7925810.1"/>
    <property type="molecule type" value="Genomic_DNA"/>
</dbReference>
<proteinExistence type="predicted"/>
<organism evidence="2 3">
    <name type="scientific">Mugilogobius chulae</name>
    <name type="common">yellowstripe goby</name>
    <dbReference type="NCBI Taxonomy" id="88201"/>
    <lineage>
        <taxon>Eukaryota</taxon>
        <taxon>Metazoa</taxon>
        <taxon>Chordata</taxon>
        <taxon>Craniata</taxon>
        <taxon>Vertebrata</taxon>
        <taxon>Euteleostomi</taxon>
        <taxon>Actinopterygii</taxon>
        <taxon>Neopterygii</taxon>
        <taxon>Teleostei</taxon>
        <taxon>Neoteleostei</taxon>
        <taxon>Acanthomorphata</taxon>
        <taxon>Gobiaria</taxon>
        <taxon>Gobiiformes</taxon>
        <taxon>Gobioidei</taxon>
        <taxon>Gobiidae</taxon>
        <taxon>Gobionellinae</taxon>
        <taxon>Mugilogobius</taxon>
    </lineage>
</organism>
<accession>A0AAW0PIJ5</accession>
<comment type="caution">
    <text evidence="2">The sequence shown here is derived from an EMBL/GenBank/DDBJ whole genome shotgun (WGS) entry which is preliminary data.</text>
</comment>
<dbReference type="AlphaFoldDB" id="A0AAW0PIJ5"/>
<protein>
    <submittedName>
        <fullName evidence="2">Uncharacterized protein</fullName>
    </submittedName>
</protein>
<gene>
    <name evidence="2" type="ORF">WMY93_008120</name>
</gene>
<evidence type="ECO:0000256" key="1">
    <source>
        <dbReference type="SAM" id="MobiDB-lite"/>
    </source>
</evidence>